<organism evidence="10 11">
    <name type="scientific">Ilumatobacter coccineus</name>
    <dbReference type="NCBI Taxonomy" id="467094"/>
    <lineage>
        <taxon>Bacteria</taxon>
        <taxon>Bacillati</taxon>
        <taxon>Actinomycetota</taxon>
        <taxon>Acidimicrobiia</taxon>
        <taxon>Acidimicrobiales</taxon>
        <taxon>Ilumatobacteraceae</taxon>
        <taxon>Ilumatobacter</taxon>
    </lineage>
</organism>
<dbReference type="EMBL" id="PDSL01000047">
    <property type="protein sequence ID" value="PIE32506.1"/>
    <property type="molecule type" value="Genomic_DNA"/>
</dbReference>
<dbReference type="PRINTS" id="PR00481">
    <property type="entry name" value="LAMNOPPTDASE"/>
</dbReference>
<dbReference type="Gene3D" id="3.40.630.10">
    <property type="entry name" value="Zn peptidases"/>
    <property type="match status" value="1"/>
</dbReference>
<dbReference type="SUPFAM" id="SSF53187">
    <property type="entry name" value="Zn-dependent exopeptidases"/>
    <property type="match status" value="1"/>
</dbReference>
<keyword evidence="2" id="KW-0031">Aminopeptidase</keyword>
<dbReference type="GO" id="GO:0005737">
    <property type="term" value="C:cytoplasm"/>
    <property type="evidence" value="ECO:0007669"/>
    <property type="project" value="InterPro"/>
</dbReference>
<comment type="caution">
    <text evidence="10">The sequence shown here is derived from an EMBL/GenBank/DDBJ whole genome shotgun (WGS) entry which is preliminary data.</text>
</comment>
<dbReference type="Pfam" id="PF00883">
    <property type="entry name" value="Peptidase_M17"/>
    <property type="match status" value="1"/>
</dbReference>
<evidence type="ECO:0000256" key="1">
    <source>
        <dbReference type="ARBA" id="ARBA00009528"/>
    </source>
</evidence>
<evidence type="ECO:0000256" key="6">
    <source>
        <dbReference type="ARBA" id="ARBA00049972"/>
    </source>
</evidence>
<name>A0A2G6K9W9_9ACTN</name>
<dbReference type="GO" id="GO:0070006">
    <property type="term" value="F:metalloaminopeptidase activity"/>
    <property type="evidence" value="ECO:0007669"/>
    <property type="project" value="InterPro"/>
</dbReference>
<evidence type="ECO:0000256" key="7">
    <source>
        <dbReference type="ARBA" id="ARBA00050021"/>
    </source>
</evidence>
<comment type="function">
    <text evidence="6">Presumably involved in the processing and regular turnover of intracellular proteins. Catalyzes the removal of unsubstituted N-terminal amino acids from various peptides.</text>
</comment>
<dbReference type="Proteomes" id="UP000230914">
    <property type="component" value="Unassembled WGS sequence"/>
</dbReference>
<dbReference type="InterPro" id="IPR000819">
    <property type="entry name" value="Peptidase_M17_C"/>
</dbReference>
<dbReference type="AlphaFoldDB" id="A0A2G6K9W9"/>
<dbReference type="PROSITE" id="PS00631">
    <property type="entry name" value="CYTOSOL_AP"/>
    <property type="match status" value="1"/>
</dbReference>
<evidence type="ECO:0000256" key="4">
    <source>
        <dbReference type="ARBA" id="ARBA00022801"/>
    </source>
</evidence>
<protein>
    <recommendedName>
        <fullName evidence="7">Probable cytosol aminopeptidase</fullName>
    </recommendedName>
    <alternativeName>
        <fullName evidence="8">Leucine aminopeptidase</fullName>
    </alternativeName>
    <alternativeName>
        <fullName evidence="5">Leucyl aminopeptidase</fullName>
    </alternativeName>
</protein>
<evidence type="ECO:0000259" key="9">
    <source>
        <dbReference type="PROSITE" id="PS00631"/>
    </source>
</evidence>
<dbReference type="PANTHER" id="PTHR11963">
    <property type="entry name" value="LEUCINE AMINOPEPTIDASE-RELATED"/>
    <property type="match status" value="1"/>
</dbReference>
<evidence type="ECO:0000256" key="5">
    <source>
        <dbReference type="ARBA" id="ARBA00033172"/>
    </source>
</evidence>
<gene>
    <name evidence="10" type="ORF">CSA55_03265</name>
</gene>
<evidence type="ECO:0000256" key="3">
    <source>
        <dbReference type="ARBA" id="ARBA00022670"/>
    </source>
</evidence>
<accession>A0A2G6K9W9</accession>
<keyword evidence="4" id="KW-0378">Hydrolase</keyword>
<reference evidence="10 11" key="1">
    <citation type="submission" date="2017-10" db="EMBL/GenBank/DDBJ databases">
        <title>Novel microbial diversity and functional potential in the marine mammal oral microbiome.</title>
        <authorList>
            <person name="Dudek N.K."/>
            <person name="Sun C.L."/>
            <person name="Burstein D."/>
            <person name="Kantor R.S."/>
            <person name="Aliaga Goltsman D.S."/>
            <person name="Bik E.M."/>
            <person name="Thomas B.C."/>
            <person name="Banfield J.F."/>
            <person name="Relman D.A."/>
        </authorList>
    </citation>
    <scope>NUCLEOTIDE SEQUENCE [LARGE SCALE GENOMIC DNA]</scope>
    <source>
        <strain evidence="10">DOLJORAL78_61_10</strain>
    </source>
</reference>
<keyword evidence="3" id="KW-0645">Protease</keyword>
<dbReference type="InterPro" id="IPR011356">
    <property type="entry name" value="Leucine_aapep/pepB"/>
</dbReference>
<sequence>MMCTDNMPSGSALKLGDVITIRNGSTVEIHNTDAEGRLILADGLSLATEAKPDVIVDIATLTGSAANALGPAYAAVLGNDQTVIDTLRDCGDIADEPLWQLPLSADRYRTLLNSDVADIKNIGTPQGGAISAAIFLSTFVGDTPWAHIDIAGPMSVDAPNGWLTKGATAFGARLLVDFATGFTK</sequence>
<evidence type="ECO:0000313" key="10">
    <source>
        <dbReference type="EMBL" id="PIE32506.1"/>
    </source>
</evidence>
<dbReference type="PANTHER" id="PTHR11963:SF23">
    <property type="entry name" value="CYTOSOL AMINOPEPTIDASE"/>
    <property type="match status" value="1"/>
</dbReference>
<evidence type="ECO:0000256" key="2">
    <source>
        <dbReference type="ARBA" id="ARBA00022438"/>
    </source>
</evidence>
<evidence type="ECO:0000313" key="11">
    <source>
        <dbReference type="Proteomes" id="UP000230914"/>
    </source>
</evidence>
<evidence type="ECO:0000256" key="8">
    <source>
        <dbReference type="ARBA" id="ARBA00050061"/>
    </source>
</evidence>
<dbReference type="GO" id="GO:0006508">
    <property type="term" value="P:proteolysis"/>
    <property type="evidence" value="ECO:0007669"/>
    <property type="project" value="UniProtKB-KW"/>
</dbReference>
<dbReference type="GO" id="GO:0030145">
    <property type="term" value="F:manganese ion binding"/>
    <property type="evidence" value="ECO:0007669"/>
    <property type="project" value="InterPro"/>
</dbReference>
<proteinExistence type="inferred from homology"/>
<feature type="domain" description="Cytosol aminopeptidase" evidence="9">
    <location>
        <begin position="31"/>
        <end position="38"/>
    </location>
</feature>
<comment type="similarity">
    <text evidence="1">Belongs to the peptidase M17 family.</text>
</comment>